<name>A0A7S1TJ91_9RHOD</name>
<feature type="domain" description="C2H2-type" evidence="9">
    <location>
        <begin position="450"/>
        <end position="476"/>
    </location>
</feature>
<gene>
    <name evidence="10" type="ORF">CCAE0312_LOCUS10314</name>
</gene>
<feature type="region of interest" description="Disordered" evidence="8">
    <location>
        <begin position="382"/>
        <end position="416"/>
    </location>
</feature>
<dbReference type="GO" id="GO:0010468">
    <property type="term" value="P:regulation of gene expression"/>
    <property type="evidence" value="ECO:0007669"/>
    <property type="project" value="TreeGrafter"/>
</dbReference>
<evidence type="ECO:0000256" key="6">
    <source>
        <dbReference type="ARBA" id="ARBA00023242"/>
    </source>
</evidence>
<keyword evidence="6" id="KW-0539">Nucleus</keyword>
<proteinExistence type="predicted"/>
<dbReference type="InterPro" id="IPR036236">
    <property type="entry name" value="Znf_C2H2_sf"/>
</dbReference>
<evidence type="ECO:0000256" key="2">
    <source>
        <dbReference type="ARBA" id="ARBA00022723"/>
    </source>
</evidence>
<evidence type="ECO:0000256" key="3">
    <source>
        <dbReference type="ARBA" id="ARBA00022737"/>
    </source>
</evidence>
<feature type="compositionally biased region" description="Polar residues" evidence="8">
    <location>
        <begin position="385"/>
        <end position="416"/>
    </location>
</feature>
<accession>A0A7S1TJ91</accession>
<dbReference type="InterPro" id="IPR013087">
    <property type="entry name" value="Znf_C2H2_type"/>
</dbReference>
<evidence type="ECO:0000259" key="9">
    <source>
        <dbReference type="PROSITE" id="PS50157"/>
    </source>
</evidence>
<dbReference type="SUPFAM" id="SSF57667">
    <property type="entry name" value="beta-beta-alpha zinc fingers"/>
    <property type="match status" value="1"/>
</dbReference>
<dbReference type="GO" id="GO:0005634">
    <property type="term" value="C:nucleus"/>
    <property type="evidence" value="ECO:0007669"/>
    <property type="project" value="UniProtKB-SubCell"/>
</dbReference>
<keyword evidence="3" id="KW-0677">Repeat</keyword>
<dbReference type="AlphaFoldDB" id="A0A7S1TJ91"/>
<evidence type="ECO:0000256" key="5">
    <source>
        <dbReference type="ARBA" id="ARBA00022833"/>
    </source>
</evidence>
<dbReference type="PROSITE" id="PS50157">
    <property type="entry name" value="ZINC_FINGER_C2H2_2"/>
    <property type="match status" value="2"/>
</dbReference>
<organism evidence="10">
    <name type="scientific">Compsopogon caeruleus</name>
    <dbReference type="NCBI Taxonomy" id="31354"/>
    <lineage>
        <taxon>Eukaryota</taxon>
        <taxon>Rhodophyta</taxon>
        <taxon>Compsopogonophyceae</taxon>
        <taxon>Compsopogonales</taxon>
        <taxon>Compsopogonaceae</taxon>
        <taxon>Compsopogon</taxon>
    </lineage>
</organism>
<evidence type="ECO:0000256" key="7">
    <source>
        <dbReference type="PROSITE-ProRule" id="PRU00042"/>
    </source>
</evidence>
<evidence type="ECO:0000313" key="10">
    <source>
        <dbReference type="EMBL" id="CAD9238212.1"/>
    </source>
</evidence>
<reference evidence="10" key="1">
    <citation type="submission" date="2021-01" db="EMBL/GenBank/DDBJ databases">
        <authorList>
            <person name="Corre E."/>
            <person name="Pelletier E."/>
            <person name="Niang G."/>
            <person name="Scheremetjew M."/>
            <person name="Finn R."/>
            <person name="Kale V."/>
            <person name="Holt S."/>
            <person name="Cochrane G."/>
            <person name="Meng A."/>
            <person name="Brown T."/>
            <person name="Cohen L."/>
        </authorList>
    </citation>
    <scope>NUCLEOTIDE SEQUENCE</scope>
    <source>
        <strain evidence="10">SAG 36.94</strain>
    </source>
</reference>
<evidence type="ECO:0000256" key="4">
    <source>
        <dbReference type="ARBA" id="ARBA00022771"/>
    </source>
</evidence>
<keyword evidence="4 7" id="KW-0863">Zinc-finger</keyword>
<sequence length="476" mass="53846">MDNEGSGMDTRELLDDVWDREVMLKWLWPDHDGMDYSVTGELLRMSIPHVAVLPDTHFGNQVLTRFLLVPQYVCGRLVLGFVFSDNNRGLEKGKKRFLIDLDCPERTVIGHVGTDGSVEIDALLFNPLFGYVRSVSVRYPQLTTTMRPSKSRSVMEVRRDCVTCMSANSDCHCTSETYKQRMLSLIQEMESFSCLASIDGNCVANWPVSTWITGPLGQRIPSSRCCEPLSFGGKARGFNSLRIQLHNFLAERSPWKASVFSRLSFPHPIATITQNDGVRGEIQSKQLCSSQAFGRQTLFPSILGTNRDIPLTDFDFDDLLLFRSPEDFVSGGFERYSPSPEVEFQITNDMNIDSIRLPDQELGHVTLDSLIMSYEEVWSPGTFESEGSSSPNPSLEVQSNHLRVRKQSPSLRNQTSSTRRYHCKACGMRFFRMSHLGSHALAIHLKVKLFRCDTCGKELSNKSNLSRHKKTVHRPI</sequence>
<dbReference type="FunFam" id="3.30.160.60:FF:000446">
    <property type="entry name" value="Zinc finger protein"/>
    <property type="match status" value="1"/>
</dbReference>
<dbReference type="Gene3D" id="3.30.160.60">
    <property type="entry name" value="Classic Zinc Finger"/>
    <property type="match status" value="1"/>
</dbReference>
<evidence type="ECO:0000256" key="8">
    <source>
        <dbReference type="SAM" id="MobiDB-lite"/>
    </source>
</evidence>
<dbReference type="PROSITE" id="PS00028">
    <property type="entry name" value="ZINC_FINGER_C2H2_1"/>
    <property type="match status" value="2"/>
</dbReference>
<dbReference type="Pfam" id="PF00096">
    <property type="entry name" value="zf-C2H2"/>
    <property type="match status" value="1"/>
</dbReference>
<comment type="subcellular location">
    <subcellularLocation>
        <location evidence="1">Nucleus</location>
    </subcellularLocation>
</comment>
<dbReference type="EMBL" id="HBGH01018572">
    <property type="protein sequence ID" value="CAD9238212.1"/>
    <property type="molecule type" value="Transcribed_RNA"/>
</dbReference>
<protein>
    <recommendedName>
        <fullName evidence="9">C2H2-type domain-containing protein</fullName>
    </recommendedName>
</protein>
<dbReference type="GO" id="GO:0008270">
    <property type="term" value="F:zinc ion binding"/>
    <property type="evidence" value="ECO:0007669"/>
    <property type="project" value="UniProtKB-KW"/>
</dbReference>
<dbReference type="PANTHER" id="PTHR16515:SF66">
    <property type="entry name" value="C2H2-TYPE DOMAIN-CONTAINING PROTEIN"/>
    <property type="match status" value="1"/>
</dbReference>
<dbReference type="PANTHER" id="PTHR16515">
    <property type="entry name" value="PR DOMAIN ZINC FINGER PROTEIN"/>
    <property type="match status" value="1"/>
</dbReference>
<dbReference type="SMART" id="SM00355">
    <property type="entry name" value="ZnF_C2H2"/>
    <property type="match status" value="2"/>
</dbReference>
<dbReference type="InterPro" id="IPR050331">
    <property type="entry name" value="Zinc_finger"/>
</dbReference>
<feature type="domain" description="C2H2-type" evidence="9">
    <location>
        <begin position="421"/>
        <end position="449"/>
    </location>
</feature>
<keyword evidence="2" id="KW-0479">Metal-binding</keyword>
<evidence type="ECO:0000256" key="1">
    <source>
        <dbReference type="ARBA" id="ARBA00004123"/>
    </source>
</evidence>
<keyword evidence="5" id="KW-0862">Zinc</keyword>